<dbReference type="Proteomes" id="UP000612893">
    <property type="component" value="Unassembled WGS sequence"/>
</dbReference>
<dbReference type="PANTHER" id="PTHR12534:SF0">
    <property type="entry name" value="SMALL RIBOSOMAL SUBUNIT PROTEIN US2M"/>
    <property type="match status" value="1"/>
</dbReference>
<dbReference type="GO" id="GO:0006412">
    <property type="term" value="P:translation"/>
    <property type="evidence" value="ECO:0007669"/>
    <property type="project" value="UniProtKB-UniRule"/>
</dbReference>
<evidence type="ECO:0000256" key="2">
    <source>
        <dbReference type="ARBA" id="ARBA00022980"/>
    </source>
</evidence>
<dbReference type="EMBL" id="JAEKNR010000234">
    <property type="protein sequence ID" value="MBJ7601101.1"/>
    <property type="molecule type" value="Genomic_DNA"/>
</dbReference>
<keyword evidence="2 5" id="KW-0689">Ribosomal protein</keyword>
<evidence type="ECO:0000256" key="5">
    <source>
        <dbReference type="HAMAP-Rule" id="MF_00291"/>
    </source>
</evidence>
<dbReference type="RefSeq" id="WP_338205186.1">
    <property type="nucleotide sequence ID" value="NZ_JAEKNR010000234.1"/>
</dbReference>
<evidence type="ECO:0000256" key="1">
    <source>
        <dbReference type="ARBA" id="ARBA00006242"/>
    </source>
</evidence>
<accession>A0A934NA44</accession>
<dbReference type="Gene3D" id="1.10.287.610">
    <property type="entry name" value="Helix hairpin bin"/>
    <property type="match status" value="1"/>
</dbReference>
<organism evidence="6 7">
    <name type="scientific">Candidatus Nephthysia bennettiae</name>
    <dbReference type="NCBI Taxonomy" id="3127016"/>
    <lineage>
        <taxon>Bacteria</taxon>
        <taxon>Bacillati</taxon>
        <taxon>Candidatus Dormiibacterota</taxon>
        <taxon>Candidatus Dormibacteria</taxon>
        <taxon>Candidatus Dormibacterales</taxon>
        <taxon>Candidatus Dormibacteraceae</taxon>
        <taxon>Candidatus Nephthysia</taxon>
    </lineage>
</organism>
<dbReference type="PANTHER" id="PTHR12534">
    <property type="entry name" value="30S RIBOSOMAL PROTEIN S2 PROKARYOTIC AND ORGANELLAR"/>
    <property type="match status" value="1"/>
</dbReference>
<name>A0A934NA44_9BACT</name>
<dbReference type="PRINTS" id="PR00395">
    <property type="entry name" value="RIBOSOMALS2"/>
</dbReference>
<comment type="caution">
    <text evidence="6">The sequence shown here is derived from an EMBL/GenBank/DDBJ whole genome shotgun (WGS) entry which is preliminary data.</text>
</comment>
<dbReference type="NCBIfam" id="TIGR01011">
    <property type="entry name" value="rpsB_bact"/>
    <property type="match status" value="1"/>
</dbReference>
<dbReference type="HAMAP" id="MF_00291_B">
    <property type="entry name" value="Ribosomal_uS2_B"/>
    <property type="match status" value="1"/>
</dbReference>
<dbReference type="InterPro" id="IPR005706">
    <property type="entry name" value="Ribosomal_uS2_bac/mit/plastid"/>
</dbReference>
<dbReference type="InterPro" id="IPR023591">
    <property type="entry name" value="Ribosomal_uS2_flav_dom_sf"/>
</dbReference>
<dbReference type="GO" id="GO:0005840">
    <property type="term" value="C:ribosome"/>
    <property type="evidence" value="ECO:0007669"/>
    <property type="project" value="UniProtKB-KW"/>
</dbReference>
<evidence type="ECO:0000313" key="7">
    <source>
        <dbReference type="Proteomes" id="UP000612893"/>
    </source>
</evidence>
<dbReference type="Pfam" id="PF00318">
    <property type="entry name" value="Ribosomal_S2"/>
    <property type="match status" value="1"/>
</dbReference>
<reference evidence="6" key="1">
    <citation type="submission" date="2020-10" db="EMBL/GenBank/DDBJ databases">
        <title>Ca. Dormibacterota MAGs.</title>
        <authorList>
            <person name="Montgomery K."/>
        </authorList>
    </citation>
    <scope>NUCLEOTIDE SEQUENCE [LARGE SCALE GENOMIC DNA]</scope>
    <source>
        <strain evidence="6">SC8812_S17_10</strain>
    </source>
</reference>
<sequence>MAQVTLKQLLEAGVHFGHQTSRWNPKMRPYIFTARNGIHIIDLQKTVKLLDEALDFVKGVAAQGRPVLFVGTKKQAQETIQTEAARCGMFFVNRRWMGGMLTNFSTVKKRIERLQELRKMQQVGQLELLPKKEAKKLQDELDRLMYHFDGIADMKRLPGAVYVVDPRKEHIAVTEANRLKIPVVAITDSNCDPDLIQYVIPGNDDAIRAVKLLTGKMADACLEGRQVAMERGEQLPAMEEREFLETPRYDLLEEYLEDEEDYLPSVSEDEFLGRSLEAQGR</sequence>
<dbReference type="AlphaFoldDB" id="A0A934NA44"/>
<dbReference type="InterPro" id="IPR001865">
    <property type="entry name" value="Ribosomal_uS2"/>
</dbReference>
<evidence type="ECO:0000256" key="3">
    <source>
        <dbReference type="ARBA" id="ARBA00023274"/>
    </source>
</evidence>
<evidence type="ECO:0000313" key="6">
    <source>
        <dbReference type="EMBL" id="MBJ7601101.1"/>
    </source>
</evidence>
<dbReference type="Gene3D" id="3.40.50.10490">
    <property type="entry name" value="Glucose-6-phosphate isomerase like protein, domain 1"/>
    <property type="match status" value="1"/>
</dbReference>
<dbReference type="InterPro" id="IPR018130">
    <property type="entry name" value="Ribosomal_uS2_CS"/>
</dbReference>
<proteinExistence type="inferred from homology"/>
<dbReference type="GO" id="GO:1990904">
    <property type="term" value="C:ribonucleoprotein complex"/>
    <property type="evidence" value="ECO:0007669"/>
    <property type="project" value="UniProtKB-KW"/>
</dbReference>
<protein>
    <recommendedName>
        <fullName evidence="4 5">Small ribosomal subunit protein uS2</fullName>
    </recommendedName>
</protein>
<dbReference type="FunFam" id="1.10.287.610:FF:000001">
    <property type="entry name" value="30S ribosomal protein S2"/>
    <property type="match status" value="1"/>
</dbReference>
<dbReference type="SUPFAM" id="SSF52313">
    <property type="entry name" value="Ribosomal protein S2"/>
    <property type="match status" value="1"/>
</dbReference>
<evidence type="ECO:0000256" key="4">
    <source>
        <dbReference type="ARBA" id="ARBA00035256"/>
    </source>
</evidence>
<comment type="similarity">
    <text evidence="1 5">Belongs to the universal ribosomal protein uS2 family.</text>
</comment>
<keyword evidence="3 5" id="KW-0687">Ribonucleoprotein</keyword>
<dbReference type="PROSITE" id="PS00962">
    <property type="entry name" value="RIBOSOMAL_S2_1"/>
    <property type="match status" value="1"/>
</dbReference>
<keyword evidence="7" id="KW-1185">Reference proteome</keyword>
<dbReference type="CDD" id="cd01425">
    <property type="entry name" value="RPS2"/>
    <property type="match status" value="1"/>
</dbReference>
<gene>
    <name evidence="5 6" type="primary">rpsB</name>
    <name evidence="6" type="ORF">JF922_23890</name>
</gene>